<dbReference type="PANTHER" id="PTHR33392:SF6">
    <property type="entry name" value="POLYISOPRENYL-TEICHOIC ACID--PEPTIDOGLYCAN TEICHOIC ACID TRANSFERASE TAGU"/>
    <property type="match status" value="1"/>
</dbReference>
<evidence type="ECO:0000259" key="2">
    <source>
        <dbReference type="Pfam" id="PF03816"/>
    </source>
</evidence>
<protein>
    <recommendedName>
        <fullName evidence="2">Cell envelope-related transcriptional attenuator domain-containing protein</fullName>
    </recommendedName>
</protein>
<evidence type="ECO:0000256" key="1">
    <source>
        <dbReference type="ARBA" id="ARBA00006068"/>
    </source>
</evidence>
<reference evidence="3 4" key="1">
    <citation type="journal article" date="2016" name="Nat. Commun.">
        <title>Thousands of microbial genomes shed light on interconnected biogeochemical processes in an aquifer system.</title>
        <authorList>
            <person name="Anantharaman K."/>
            <person name="Brown C.T."/>
            <person name="Hug L.A."/>
            <person name="Sharon I."/>
            <person name="Castelle C.J."/>
            <person name="Probst A.J."/>
            <person name="Thomas B.C."/>
            <person name="Singh A."/>
            <person name="Wilkins M.J."/>
            <person name="Karaoz U."/>
            <person name="Brodie E.L."/>
            <person name="Williams K.H."/>
            <person name="Hubbard S.S."/>
            <person name="Banfield J.F."/>
        </authorList>
    </citation>
    <scope>NUCLEOTIDE SEQUENCE [LARGE SCALE GENOMIC DNA]</scope>
</reference>
<evidence type="ECO:0000313" key="4">
    <source>
        <dbReference type="Proteomes" id="UP000177026"/>
    </source>
</evidence>
<comment type="similarity">
    <text evidence="1">Belongs to the LytR/CpsA/Psr (LCP) family.</text>
</comment>
<dbReference type="Gene3D" id="3.40.630.190">
    <property type="entry name" value="LCP protein"/>
    <property type="match status" value="1"/>
</dbReference>
<dbReference type="PANTHER" id="PTHR33392">
    <property type="entry name" value="POLYISOPRENYL-TEICHOIC ACID--PEPTIDOGLYCAN TEICHOIC ACID TRANSFERASE TAGU"/>
    <property type="match status" value="1"/>
</dbReference>
<sequence>MKTIIIIVLGIVLAASVFAILKFTKFYKAIYTPTTVINSLKPKPEKTTFSILLLGYGGANHEGAYLTDTMMLAQVDTKKKKVTLISMPRDIWVKLPTKSGDDFHAKINSVYETELFPNDFPDLDTKKAGTKSDAELTKLIVSQITGIAVDNYISIDFESFTKAIDILGGVDINVQKSFDDEKYPAEGKEDDLCGKEEQFKLIEPFLPNATGSAEEREKLLKEKPELDELLRNATDSPQLAFPCRYEKIHFDAGRQHMDGATALKFVRSRQSPQDGGDFARAKRQQQLLEAVQNKILSVGFIAKIPSLLDEMEKYVKTDVSPETIQKLLKEAPSAEQYKITSIVLSDQNVLKNGRSENGQYILIPEHGEDQWKRVQMFIKNTIDEITPAPTRSPSLSPTP</sequence>
<dbReference type="Pfam" id="PF03816">
    <property type="entry name" value="LytR_cpsA_psr"/>
    <property type="match status" value="1"/>
</dbReference>
<organism evidence="3 4">
    <name type="scientific">Candidatus Roizmanbacteria bacterium RIFCSPHIGHO2_01_FULL_39_8</name>
    <dbReference type="NCBI Taxonomy" id="1802033"/>
    <lineage>
        <taxon>Bacteria</taxon>
        <taxon>Candidatus Roizmaniibacteriota</taxon>
    </lineage>
</organism>
<evidence type="ECO:0000313" key="3">
    <source>
        <dbReference type="EMBL" id="OGK19416.1"/>
    </source>
</evidence>
<proteinExistence type="inferred from homology"/>
<dbReference type="InterPro" id="IPR004474">
    <property type="entry name" value="LytR_CpsA_psr"/>
</dbReference>
<accession>A0A1F7GL59</accession>
<feature type="domain" description="Cell envelope-related transcriptional attenuator" evidence="2">
    <location>
        <begin position="67"/>
        <end position="296"/>
    </location>
</feature>
<dbReference type="EMBL" id="MFZI01000049">
    <property type="protein sequence ID" value="OGK19416.1"/>
    <property type="molecule type" value="Genomic_DNA"/>
</dbReference>
<dbReference type="AlphaFoldDB" id="A0A1F7GL59"/>
<dbReference type="Proteomes" id="UP000177026">
    <property type="component" value="Unassembled WGS sequence"/>
</dbReference>
<gene>
    <name evidence="3" type="ORF">A2866_01765</name>
</gene>
<comment type="caution">
    <text evidence="3">The sequence shown here is derived from an EMBL/GenBank/DDBJ whole genome shotgun (WGS) entry which is preliminary data.</text>
</comment>
<dbReference type="InterPro" id="IPR050922">
    <property type="entry name" value="LytR/CpsA/Psr_CW_biosynth"/>
</dbReference>
<name>A0A1F7GL59_9BACT</name>